<dbReference type="RefSeq" id="WP_115532160.1">
    <property type="nucleotide sequence ID" value="NZ_QRGA01000001.1"/>
</dbReference>
<dbReference type="AlphaFoldDB" id="A0A3D8K6E3"/>
<gene>
    <name evidence="4" type="ORF">DWV00_03915</name>
</gene>
<keyword evidence="5" id="KW-1185">Reference proteome</keyword>
<feature type="domain" description="HTH HARE-type" evidence="3">
    <location>
        <begin position="2"/>
        <end position="70"/>
    </location>
</feature>
<evidence type="ECO:0000259" key="3">
    <source>
        <dbReference type="PROSITE" id="PS51913"/>
    </source>
</evidence>
<comment type="caution">
    <text evidence="4">The sequence shown here is derived from an EMBL/GenBank/DDBJ whole genome shotgun (WGS) entry which is preliminary data.</text>
</comment>
<name>A0A3D8K6E3_9BURK</name>
<dbReference type="Pfam" id="PF05066">
    <property type="entry name" value="HARE-HTH"/>
    <property type="match status" value="1"/>
</dbReference>
<dbReference type="Proteomes" id="UP000256838">
    <property type="component" value="Unassembled WGS sequence"/>
</dbReference>
<accession>A0A3D8K6E3</accession>
<evidence type="ECO:0000256" key="2">
    <source>
        <dbReference type="SAM" id="MobiDB-lite"/>
    </source>
</evidence>
<organism evidence="4 5">
    <name type="scientific">Trinickia dinghuensis</name>
    <dbReference type="NCBI Taxonomy" id="2291023"/>
    <lineage>
        <taxon>Bacteria</taxon>
        <taxon>Pseudomonadati</taxon>
        <taxon>Pseudomonadota</taxon>
        <taxon>Betaproteobacteria</taxon>
        <taxon>Burkholderiales</taxon>
        <taxon>Burkholderiaceae</taxon>
        <taxon>Trinickia</taxon>
    </lineage>
</organism>
<keyword evidence="1" id="KW-0804">Transcription</keyword>
<proteinExistence type="predicted"/>
<evidence type="ECO:0000313" key="4">
    <source>
        <dbReference type="EMBL" id="RDV00889.1"/>
    </source>
</evidence>
<evidence type="ECO:0000256" key="1">
    <source>
        <dbReference type="ARBA" id="ARBA00023163"/>
    </source>
</evidence>
<reference evidence="4 5" key="1">
    <citation type="submission" date="2018-08" db="EMBL/GenBank/DDBJ databases">
        <title>Paraburkholderia sp. DHOM06 isolated from forest soil.</title>
        <authorList>
            <person name="Gao Z.-H."/>
            <person name="Qiu L.-H."/>
        </authorList>
    </citation>
    <scope>NUCLEOTIDE SEQUENCE [LARGE SCALE GENOMIC DNA]</scope>
    <source>
        <strain evidence="4 5">DHOM06</strain>
    </source>
</reference>
<dbReference type="PROSITE" id="PS51913">
    <property type="entry name" value="HTH_HARE"/>
    <property type="match status" value="1"/>
</dbReference>
<feature type="region of interest" description="Disordered" evidence="2">
    <location>
        <begin position="69"/>
        <end position="93"/>
    </location>
</feature>
<dbReference type="OrthoDB" id="7505417at2"/>
<protein>
    <recommendedName>
        <fullName evidence="3">HTH HARE-type domain-containing protein</fullName>
    </recommendedName>
</protein>
<sequence>MLTLHEAIVQVLSAAGEPMTAGAIAEEVRRLGLYSRRDGAPAPANQVNARVNRYSQLFGRNDGLISLRSESPMNQGLPRPPRQDPHTPVQGKHHFGDLESRRLAPISSVAFRDVGVIGVLLKTGLPSYDWLDCCGVYALILPPEYKLSFIDAEEAREAGNVRSPWDVDELRRKWVYGTRVVYIGLAGDRSPRSLRKRLMDLLNHCNGKTSEKGPHKGGEIIWQFAAYDSLLVRAVPTGSPPEPRDTKRSLLAEFRELHGALPFANRKL</sequence>
<dbReference type="InterPro" id="IPR007759">
    <property type="entry name" value="Asxl_HARE-HTH"/>
</dbReference>
<evidence type="ECO:0000313" key="5">
    <source>
        <dbReference type="Proteomes" id="UP000256838"/>
    </source>
</evidence>
<dbReference type="GO" id="GO:0006355">
    <property type="term" value="P:regulation of DNA-templated transcription"/>
    <property type="evidence" value="ECO:0007669"/>
    <property type="project" value="InterPro"/>
</dbReference>
<dbReference type="EMBL" id="QRGA01000001">
    <property type="protein sequence ID" value="RDV00889.1"/>
    <property type="molecule type" value="Genomic_DNA"/>
</dbReference>